<feature type="signal peptide" evidence="1">
    <location>
        <begin position="1"/>
        <end position="20"/>
    </location>
</feature>
<accession>A0A4R1GUZ2</accession>
<sequence length="120" mass="12948">MKKSIIATAVMAFLPAMAMADDLRVDSAVGGAIGGALGGVLGAEVGGREGAIAGSGIGAAVGTAVNTRDHDDGRRYDDRRYDDRKYRDRREYREVHHYYDDGRRNRSSFCPPGQAKKGRC</sequence>
<name>A0A4R1GUZ2_9GAMM</name>
<dbReference type="RefSeq" id="WP_132286279.1">
    <property type="nucleotide sequence ID" value="NZ_SMFU01000007.1"/>
</dbReference>
<reference evidence="2 3" key="1">
    <citation type="submission" date="2019-03" db="EMBL/GenBank/DDBJ databases">
        <title>Genomic Encyclopedia of Archaeal and Bacterial Type Strains, Phase II (KMG-II): from individual species to whole genera.</title>
        <authorList>
            <person name="Goeker M."/>
        </authorList>
    </citation>
    <scope>NUCLEOTIDE SEQUENCE [LARGE SCALE GENOMIC DNA]</scope>
    <source>
        <strain evidence="2 3">DSM 27697</strain>
    </source>
</reference>
<dbReference type="Proteomes" id="UP000294546">
    <property type="component" value="Unassembled WGS sequence"/>
</dbReference>
<keyword evidence="1" id="KW-0732">Signal</keyword>
<proteinExistence type="predicted"/>
<protein>
    <recommendedName>
        <fullName evidence="4">Glycine zipper domain-containing protein</fullName>
    </recommendedName>
</protein>
<comment type="caution">
    <text evidence="2">The sequence shown here is derived from an EMBL/GenBank/DDBJ whole genome shotgun (WGS) entry which is preliminary data.</text>
</comment>
<feature type="chain" id="PRO_5020862700" description="Glycine zipper domain-containing protein" evidence="1">
    <location>
        <begin position="21"/>
        <end position="120"/>
    </location>
</feature>
<dbReference type="AlphaFoldDB" id="A0A4R1GUZ2"/>
<keyword evidence="3" id="KW-1185">Reference proteome</keyword>
<evidence type="ECO:0000256" key="1">
    <source>
        <dbReference type="SAM" id="SignalP"/>
    </source>
</evidence>
<evidence type="ECO:0000313" key="2">
    <source>
        <dbReference type="EMBL" id="TCK08142.1"/>
    </source>
</evidence>
<dbReference type="EMBL" id="SMFU01000007">
    <property type="protein sequence ID" value="TCK08142.1"/>
    <property type="molecule type" value="Genomic_DNA"/>
</dbReference>
<evidence type="ECO:0000313" key="3">
    <source>
        <dbReference type="Proteomes" id="UP000294546"/>
    </source>
</evidence>
<gene>
    <name evidence="2" type="ORF">CLV83_0215</name>
</gene>
<evidence type="ECO:0008006" key="4">
    <source>
        <dbReference type="Google" id="ProtNLM"/>
    </source>
</evidence>
<organism evidence="2 3">
    <name type="scientific">Marinobacterium mangrovicola</name>
    <dbReference type="NCBI Taxonomy" id="1476959"/>
    <lineage>
        <taxon>Bacteria</taxon>
        <taxon>Pseudomonadati</taxon>
        <taxon>Pseudomonadota</taxon>
        <taxon>Gammaproteobacteria</taxon>
        <taxon>Oceanospirillales</taxon>
        <taxon>Oceanospirillaceae</taxon>
        <taxon>Marinobacterium</taxon>
    </lineage>
</organism>